<evidence type="ECO:0000256" key="10">
    <source>
        <dbReference type="PROSITE-ProRule" id="PRU10057"/>
    </source>
</evidence>
<keyword evidence="6 11" id="KW-0326">Glycosidase</keyword>
<sequence length="321" mass="32829">MRKSITVSLVAAVAAACVAAVPLLSADAATASPLAQTTGGFADPKLPAMKWVTAHPTDGRAATIRANIATRPMAHWFTGTSDPDIGAAVAKYTGTAKSAGNKLPVLVAYNLPGRDACGAESAGGAATVAAYQSWISTFAAAIGSSPAIVVIEPDSLGDFACMTAAQIATRTTLLNFATRMFAEKAPNTWAYLDAGNANWGAPATMAARLKASGVTRVRGFSVNVSNFVNTTRSKDYATKIRAALGTSAGYLVDTSRNGDGYNGEWCNPAGPRIGTRSTANPDALELWIKNPGNSDGTCGTAPATPAGTFDPNLAQRLITGA</sequence>
<keyword evidence="2 11" id="KW-0378">Hydrolase</keyword>
<dbReference type="InterPro" id="IPR036434">
    <property type="entry name" value="Beta_cellobiohydrolase_sf"/>
</dbReference>
<feature type="binding site" evidence="9">
    <location>
        <position position="265"/>
    </location>
    <ligand>
        <name>substrate</name>
    </ligand>
</feature>
<name>A0A919SP89_9ACTN</name>
<accession>A0A919SP89</accession>
<dbReference type="InterPro" id="IPR016288">
    <property type="entry name" value="Beta_cellobiohydrolase"/>
</dbReference>
<dbReference type="Pfam" id="PF01341">
    <property type="entry name" value="Glyco_hydro_6"/>
    <property type="match status" value="1"/>
</dbReference>
<comment type="similarity">
    <text evidence="11">Belongs to the glycosyl hydrolase family 6.</text>
</comment>
<dbReference type="GO" id="GO:0004553">
    <property type="term" value="F:hydrolase activity, hydrolyzing O-glycosyl compounds"/>
    <property type="evidence" value="ECO:0007669"/>
    <property type="project" value="InterPro"/>
</dbReference>
<evidence type="ECO:0000256" key="2">
    <source>
        <dbReference type="ARBA" id="ARBA00022801"/>
    </source>
</evidence>
<evidence type="ECO:0000256" key="5">
    <source>
        <dbReference type="ARBA" id="ARBA00023277"/>
    </source>
</evidence>
<dbReference type="PIRSF" id="PIRSF001100">
    <property type="entry name" value="Beta_cellobiohydrolase"/>
    <property type="match status" value="1"/>
</dbReference>
<organism evidence="12 13">
    <name type="scientific">Winogradskya consettensis</name>
    <dbReference type="NCBI Taxonomy" id="113560"/>
    <lineage>
        <taxon>Bacteria</taxon>
        <taxon>Bacillati</taxon>
        <taxon>Actinomycetota</taxon>
        <taxon>Actinomycetes</taxon>
        <taxon>Micromonosporales</taxon>
        <taxon>Micromonosporaceae</taxon>
        <taxon>Winogradskya</taxon>
    </lineage>
</organism>
<keyword evidence="3 11" id="KW-0136">Cellulose degradation</keyword>
<feature type="binding site" evidence="9">
    <location>
        <position position="289"/>
    </location>
    <ligand>
        <name>substrate</name>
    </ligand>
</feature>
<reference evidence="12" key="1">
    <citation type="submission" date="2021-03" db="EMBL/GenBank/DDBJ databases">
        <title>Whole genome shotgun sequence of Actinoplanes consettensis NBRC 14913.</title>
        <authorList>
            <person name="Komaki H."/>
            <person name="Tamura T."/>
        </authorList>
    </citation>
    <scope>NUCLEOTIDE SEQUENCE</scope>
    <source>
        <strain evidence="12">NBRC 14913</strain>
    </source>
</reference>
<evidence type="ECO:0000256" key="4">
    <source>
        <dbReference type="ARBA" id="ARBA00023157"/>
    </source>
</evidence>
<evidence type="ECO:0000256" key="11">
    <source>
        <dbReference type="RuleBase" id="RU361186"/>
    </source>
</evidence>
<dbReference type="AlphaFoldDB" id="A0A919SP89"/>
<evidence type="ECO:0000256" key="3">
    <source>
        <dbReference type="ARBA" id="ARBA00023001"/>
    </source>
</evidence>
<proteinExistence type="inferred from homology"/>
<dbReference type="RefSeq" id="WP_212999212.1">
    <property type="nucleotide sequence ID" value="NZ_BAAATW010000002.1"/>
</dbReference>
<comment type="caution">
    <text evidence="12">The sequence shown here is derived from an EMBL/GenBank/DDBJ whole genome shotgun (WGS) entry which is preliminary data.</text>
</comment>
<protein>
    <recommendedName>
        <fullName evidence="11">Glucanase</fullName>
        <ecNumber evidence="11">3.2.1.-</ecNumber>
    </recommendedName>
</protein>
<dbReference type="PRINTS" id="PR00733">
    <property type="entry name" value="GLHYDRLASE6"/>
</dbReference>
<feature type="chain" id="PRO_5039748868" description="Glucanase" evidence="11">
    <location>
        <begin position="20"/>
        <end position="321"/>
    </location>
</feature>
<evidence type="ECO:0000313" key="12">
    <source>
        <dbReference type="EMBL" id="GIM75389.1"/>
    </source>
</evidence>
<keyword evidence="7 11" id="KW-0624">Polysaccharide degradation</keyword>
<dbReference type="PANTHER" id="PTHR34876:SF4">
    <property type="entry name" value="1,4-BETA-D-GLUCAN CELLOBIOHYDROLASE C-RELATED"/>
    <property type="match status" value="1"/>
</dbReference>
<keyword evidence="5 11" id="KW-0119">Carbohydrate metabolism</keyword>
<dbReference type="EMBL" id="BOQP01000023">
    <property type="protein sequence ID" value="GIM75389.1"/>
    <property type="molecule type" value="Genomic_DNA"/>
</dbReference>
<feature type="active site" description="Proton donor" evidence="8 10">
    <location>
        <position position="154"/>
    </location>
</feature>
<dbReference type="InterPro" id="IPR001524">
    <property type="entry name" value="Glyco_hydro_6_CS"/>
</dbReference>
<evidence type="ECO:0000256" key="9">
    <source>
        <dbReference type="PIRSR" id="PIRSR001100-2"/>
    </source>
</evidence>
<feature type="signal peptide" evidence="11">
    <location>
        <begin position="1"/>
        <end position="19"/>
    </location>
</feature>
<dbReference type="Gene3D" id="3.20.20.40">
    <property type="entry name" value="1, 4-beta cellobiohydrolase"/>
    <property type="match status" value="1"/>
</dbReference>
<dbReference type="SUPFAM" id="SSF51989">
    <property type="entry name" value="Glycosyl hydrolases family 6, cellulases"/>
    <property type="match status" value="1"/>
</dbReference>
<dbReference type="PROSITE" id="PS51257">
    <property type="entry name" value="PROKAR_LIPOPROTEIN"/>
    <property type="match status" value="1"/>
</dbReference>
<feature type="binding site" evidence="9">
    <location>
        <position position="199"/>
    </location>
    <ligand>
        <name>substrate</name>
    </ligand>
</feature>
<dbReference type="GO" id="GO:0030245">
    <property type="term" value="P:cellulose catabolic process"/>
    <property type="evidence" value="ECO:0007669"/>
    <property type="project" value="UniProtKB-KW"/>
</dbReference>
<evidence type="ECO:0000313" key="13">
    <source>
        <dbReference type="Proteomes" id="UP000680865"/>
    </source>
</evidence>
<dbReference type="PROSITE" id="PS00656">
    <property type="entry name" value="GLYCOSYL_HYDROL_F6_2"/>
    <property type="match status" value="1"/>
</dbReference>
<dbReference type="Proteomes" id="UP000680865">
    <property type="component" value="Unassembled WGS sequence"/>
</dbReference>
<gene>
    <name evidence="12" type="ORF">Aco04nite_45140</name>
</gene>
<keyword evidence="4" id="KW-1015">Disulfide bond</keyword>
<keyword evidence="1 11" id="KW-0732">Signal</keyword>
<evidence type="ECO:0000256" key="1">
    <source>
        <dbReference type="ARBA" id="ARBA00022729"/>
    </source>
</evidence>
<evidence type="ECO:0000256" key="6">
    <source>
        <dbReference type="ARBA" id="ARBA00023295"/>
    </source>
</evidence>
<feature type="active site" description="Proton acceptor" evidence="8">
    <location>
        <position position="295"/>
    </location>
</feature>
<evidence type="ECO:0000256" key="8">
    <source>
        <dbReference type="PIRSR" id="PIRSR001100-1"/>
    </source>
</evidence>
<feature type="binding site" evidence="9">
    <location>
        <position position="76"/>
    </location>
    <ligand>
        <name>substrate</name>
    </ligand>
</feature>
<dbReference type="PANTHER" id="PTHR34876">
    <property type="match status" value="1"/>
</dbReference>
<dbReference type="EC" id="3.2.1.-" evidence="11"/>
<feature type="binding site" evidence="9">
    <location>
        <position position="226"/>
    </location>
    <ligand>
        <name>substrate</name>
    </ligand>
</feature>
<evidence type="ECO:0000256" key="7">
    <source>
        <dbReference type="ARBA" id="ARBA00023326"/>
    </source>
</evidence>
<keyword evidence="13" id="KW-1185">Reference proteome</keyword>